<dbReference type="Proteomes" id="UP000689195">
    <property type="component" value="Unassembled WGS sequence"/>
</dbReference>
<name>A0A8S1XAV6_9CILI</name>
<protein>
    <submittedName>
        <fullName evidence="1">Uncharacterized protein</fullName>
    </submittedName>
</protein>
<reference evidence="1" key="1">
    <citation type="submission" date="2021-01" db="EMBL/GenBank/DDBJ databases">
        <authorList>
            <consortium name="Genoscope - CEA"/>
            <person name="William W."/>
        </authorList>
    </citation>
    <scope>NUCLEOTIDE SEQUENCE</scope>
</reference>
<gene>
    <name evidence="1" type="ORF">PPENT_87.1.T1170029</name>
</gene>
<comment type="caution">
    <text evidence="1">The sequence shown here is derived from an EMBL/GenBank/DDBJ whole genome shotgun (WGS) entry which is preliminary data.</text>
</comment>
<proteinExistence type="predicted"/>
<dbReference type="EMBL" id="CAJJDO010000117">
    <property type="protein sequence ID" value="CAD8197973.1"/>
    <property type="molecule type" value="Genomic_DNA"/>
</dbReference>
<evidence type="ECO:0000313" key="2">
    <source>
        <dbReference type="Proteomes" id="UP000689195"/>
    </source>
</evidence>
<accession>A0A8S1XAV6</accession>
<dbReference type="AlphaFoldDB" id="A0A8S1XAV6"/>
<keyword evidence="2" id="KW-1185">Reference proteome</keyword>
<organism evidence="1 2">
    <name type="scientific">Paramecium pentaurelia</name>
    <dbReference type="NCBI Taxonomy" id="43138"/>
    <lineage>
        <taxon>Eukaryota</taxon>
        <taxon>Sar</taxon>
        <taxon>Alveolata</taxon>
        <taxon>Ciliophora</taxon>
        <taxon>Intramacronucleata</taxon>
        <taxon>Oligohymenophorea</taxon>
        <taxon>Peniculida</taxon>
        <taxon>Parameciidae</taxon>
        <taxon>Paramecium</taxon>
    </lineage>
</organism>
<sequence>MIPFLNFTQLIYCILGIKNGDFTFESILVEIEISNNFKNQVIITLLNRLISIKLLREKYLTDILALKQCYKIHPPQNYLSLKLIRMKNLKYIFQIFFMAELIIWRLQLIPQSF</sequence>
<evidence type="ECO:0000313" key="1">
    <source>
        <dbReference type="EMBL" id="CAD8197973.1"/>
    </source>
</evidence>